<keyword evidence="15" id="KW-1185">Reference proteome</keyword>
<dbReference type="Pfam" id="PF13331">
    <property type="entry name" value="DUF4093"/>
    <property type="match status" value="1"/>
</dbReference>
<evidence type="ECO:0000256" key="12">
    <source>
        <dbReference type="NCBIfam" id="TIGR00334"/>
    </source>
</evidence>
<dbReference type="EC" id="3.1.26.8" evidence="11 12"/>
<keyword evidence="3 11" id="KW-0698">rRNA processing</keyword>
<evidence type="ECO:0000256" key="1">
    <source>
        <dbReference type="ARBA" id="ARBA00022490"/>
    </source>
</evidence>
<gene>
    <name evidence="11" type="primary">rnmV</name>
    <name evidence="14" type="ORF">CBF31_07525</name>
</gene>
<feature type="domain" description="Toprim" evidence="13">
    <location>
        <begin position="8"/>
        <end position="91"/>
    </location>
</feature>
<keyword evidence="7 11" id="KW-0255">Endonuclease</keyword>
<evidence type="ECO:0000256" key="9">
    <source>
        <dbReference type="ARBA" id="ARBA00022842"/>
    </source>
</evidence>
<dbReference type="Proteomes" id="UP000287101">
    <property type="component" value="Unassembled WGS sequence"/>
</dbReference>
<keyword evidence="6 11" id="KW-0699">rRNA-binding</keyword>
<dbReference type="Pfam" id="PF01751">
    <property type="entry name" value="Toprim"/>
    <property type="match status" value="1"/>
</dbReference>
<comment type="subcellular location">
    <subcellularLocation>
        <location evidence="11">Cytoplasm</location>
    </subcellularLocation>
</comment>
<dbReference type="Gene3D" id="3.40.1360.10">
    <property type="match status" value="1"/>
</dbReference>
<comment type="similarity">
    <text evidence="11">Belongs to the ribonuclease M5 family.</text>
</comment>
<comment type="function">
    <text evidence="11">Required for correct processing of both the 5' and 3' ends of 5S rRNA precursor. Cleaves both sides of a double-stranded region yielding mature 5S rRNA in one step.</text>
</comment>
<dbReference type="SMART" id="SM00493">
    <property type="entry name" value="TOPRIM"/>
    <property type="match status" value="1"/>
</dbReference>
<dbReference type="InterPro" id="IPR006171">
    <property type="entry name" value="TOPRIM_dom"/>
</dbReference>
<comment type="caution">
    <text evidence="14">The sequence shown here is derived from an EMBL/GenBank/DDBJ whole genome shotgun (WGS) entry which is preliminary data.</text>
</comment>
<dbReference type="InterPro" id="IPR034141">
    <property type="entry name" value="TOPRIM_RNase_M5-like"/>
</dbReference>
<dbReference type="PANTHER" id="PTHR39156:SF1">
    <property type="entry name" value="RIBONUCLEASE M5"/>
    <property type="match status" value="1"/>
</dbReference>
<evidence type="ECO:0000256" key="3">
    <source>
        <dbReference type="ARBA" id="ARBA00022552"/>
    </source>
</evidence>
<dbReference type="PANTHER" id="PTHR39156">
    <property type="entry name" value="RIBONUCLEASE M5"/>
    <property type="match status" value="1"/>
</dbReference>
<dbReference type="RefSeq" id="WP_126831761.1">
    <property type="nucleotide sequence ID" value="NZ_CBCRYB010000001.1"/>
</dbReference>
<dbReference type="GO" id="GO:0043822">
    <property type="term" value="F:ribonuclease M5 activity"/>
    <property type="evidence" value="ECO:0007669"/>
    <property type="project" value="UniProtKB-UniRule"/>
</dbReference>
<keyword evidence="8 11" id="KW-0378">Hydrolase</keyword>
<evidence type="ECO:0000256" key="7">
    <source>
        <dbReference type="ARBA" id="ARBA00022759"/>
    </source>
</evidence>
<keyword evidence="4 11" id="KW-0540">Nuclease</keyword>
<dbReference type="FunFam" id="3.40.1360.10:FF:000006">
    <property type="entry name" value="Ribonuclease M5"/>
    <property type="match status" value="1"/>
</dbReference>
<dbReference type="HAMAP" id="MF_01469">
    <property type="entry name" value="RNase_M5"/>
    <property type="match status" value="1"/>
</dbReference>
<organism evidence="14 15">
    <name type="scientific">Vagococcus fessus</name>
    <dbReference type="NCBI Taxonomy" id="120370"/>
    <lineage>
        <taxon>Bacteria</taxon>
        <taxon>Bacillati</taxon>
        <taxon>Bacillota</taxon>
        <taxon>Bacilli</taxon>
        <taxon>Lactobacillales</taxon>
        <taxon>Enterococcaceae</taxon>
        <taxon>Vagococcus</taxon>
    </lineage>
</organism>
<dbReference type="GO" id="GO:0006364">
    <property type="term" value="P:rRNA processing"/>
    <property type="evidence" value="ECO:0007669"/>
    <property type="project" value="UniProtKB-UniRule"/>
</dbReference>
<dbReference type="InterPro" id="IPR004466">
    <property type="entry name" value="RNase_M5"/>
</dbReference>
<dbReference type="CDD" id="cd01027">
    <property type="entry name" value="TOPRIM_RNase_M5_like"/>
    <property type="match status" value="1"/>
</dbReference>
<dbReference type="NCBIfam" id="TIGR00334">
    <property type="entry name" value="5S_RNA_mat_M5"/>
    <property type="match status" value="1"/>
</dbReference>
<evidence type="ECO:0000313" key="15">
    <source>
        <dbReference type="Proteomes" id="UP000287101"/>
    </source>
</evidence>
<evidence type="ECO:0000256" key="4">
    <source>
        <dbReference type="ARBA" id="ARBA00022722"/>
    </source>
</evidence>
<name>A0A430A8V3_9ENTE</name>
<dbReference type="GO" id="GO:0019843">
    <property type="term" value="F:rRNA binding"/>
    <property type="evidence" value="ECO:0007669"/>
    <property type="project" value="UniProtKB-KW"/>
</dbReference>
<keyword evidence="5" id="KW-0479">Metal-binding</keyword>
<dbReference type="InterPro" id="IPR025156">
    <property type="entry name" value="RNase_M5_C"/>
</dbReference>
<evidence type="ECO:0000259" key="13">
    <source>
        <dbReference type="PROSITE" id="PS50880"/>
    </source>
</evidence>
<evidence type="ECO:0000256" key="6">
    <source>
        <dbReference type="ARBA" id="ARBA00022730"/>
    </source>
</evidence>
<comment type="catalytic activity">
    <reaction evidence="11">
        <text>Endonucleolytic cleavage of RNA, removing 21 and 42 nucleotides, respectively, from the 5'- and 3'-termini of a 5S-rRNA precursor.</text>
        <dbReference type="EC" id="3.1.26.8"/>
    </reaction>
</comment>
<evidence type="ECO:0000256" key="2">
    <source>
        <dbReference type="ARBA" id="ARBA00022517"/>
    </source>
</evidence>
<keyword evidence="1 11" id="KW-0963">Cytoplasm</keyword>
<evidence type="ECO:0000256" key="11">
    <source>
        <dbReference type="HAMAP-Rule" id="MF_01469"/>
    </source>
</evidence>
<dbReference type="EMBL" id="NGJY01000002">
    <property type="protein sequence ID" value="RSU03552.1"/>
    <property type="molecule type" value="Genomic_DNA"/>
</dbReference>
<proteinExistence type="inferred from homology"/>
<reference evidence="14 15" key="1">
    <citation type="submission" date="2017-05" db="EMBL/GenBank/DDBJ databases">
        <title>Vagococcus spp. assemblies.</title>
        <authorList>
            <person name="Gulvik C.A."/>
        </authorList>
    </citation>
    <scope>NUCLEOTIDE SEQUENCE [LARGE SCALE GENOMIC DNA]</scope>
    <source>
        <strain evidence="14 15">CCUG 41755</strain>
    </source>
</reference>
<evidence type="ECO:0000256" key="10">
    <source>
        <dbReference type="ARBA" id="ARBA00022884"/>
    </source>
</evidence>
<dbReference type="AlphaFoldDB" id="A0A430A8V3"/>
<dbReference type="GO" id="GO:0005737">
    <property type="term" value="C:cytoplasm"/>
    <property type="evidence" value="ECO:0007669"/>
    <property type="project" value="UniProtKB-SubCell"/>
</dbReference>
<dbReference type="SUPFAM" id="SSF110455">
    <property type="entry name" value="Toprim domain"/>
    <property type="match status" value="1"/>
</dbReference>
<dbReference type="GO" id="GO:0046872">
    <property type="term" value="F:metal ion binding"/>
    <property type="evidence" value="ECO:0007669"/>
    <property type="project" value="UniProtKB-KW"/>
</dbReference>
<dbReference type="OrthoDB" id="9791329at2"/>
<keyword evidence="9" id="KW-0460">Magnesium</keyword>
<evidence type="ECO:0000313" key="14">
    <source>
        <dbReference type="EMBL" id="RSU03552.1"/>
    </source>
</evidence>
<dbReference type="PROSITE" id="PS50880">
    <property type="entry name" value="TOPRIM"/>
    <property type="match status" value="1"/>
</dbReference>
<keyword evidence="10 11" id="KW-0694">RNA-binding</keyword>
<protein>
    <recommendedName>
        <fullName evidence="11 12">Ribonuclease M5</fullName>
        <ecNumber evidence="11 12">3.1.26.8</ecNumber>
    </recommendedName>
    <alternativeName>
        <fullName evidence="11">RNase M5</fullName>
    </alternativeName>
    <alternativeName>
        <fullName evidence="11">Ribosomal RNA terminal maturase M5</fullName>
    </alternativeName>
</protein>
<evidence type="ECO:0000256" key="8">
    <source>
        <dbReference type="ARBA" id="ARBA00022801"/>
    </source>
</evidence>
<sequence>MTDKIRIKEIIVVEGKDDTKRLQQVVECDTIETIGSAINDDILERIQHAEEVRGVIVFTDPDFSGEKIRKIVTETVPSAKHAFISRKEAAPTKRGNSLGVEHASDEAILEALANVLTPLDDTVQTVEIPRELLMYFGLIAGPSAKARREALGDYLRIGYTNGKQLCKRLAMFQITVEELKTAMAVVLEEEESGGI</sequence>
<keyword evidence="2 11" id="KW-0690">Ribosome biogenesis</keyword>
<evidence type="ECO:0000256" key="5">
    <source>
        <dbReference type="ARBA" id="ARBA00022723"/>
    </source>
</evidence>
<accession>A0A430A8V3</accession>